<dbReference type="GO" id="GO:0008833">
    <property type="term" value="F:deoxyribonuclease IV (phage-T4-induced) activity"/>
    <property type="evidence" value="ECO:0007669"/>
    <property type="project" value="UniProtKB-EC"/>
</dbReference>
<dbReference type="EC" id="3.1.21.2" evidence="13"/>
<reference evidence="13 14" key="1">
    <citation type="submission" date="2022-03" db="EMBL/GenBank/DDBJ databases">
        <authorList>
            <person name="Koch H."/>
        </authorList>
    </citation>
    <scope>NUCLEOTIDE SEQUENCE [LARGE SCALE GENOMIC DNA]</scope>
    <source>
        <strain evidence="13 14">G1</strain>
    </source>
</reference>
<keyword evidence="8" id="KW-0238">DNA-binding</keyword>
<dbReference type="InterPro" id="IPR050534">
    <property type="entry name" value="Coronavir_polyprotein_1ab"/>
</dbReference>
<name>A0ABM9D5M6_9BACT</name>
<dbReference type="EC" id="3.1.11.5" evidence="13"/>
<evidence type="ECO:0000259" key="11">
    <source>
        <dbReference type="Pfam" id="PF13538"/>
    </source>
</evidence>
<dbReference type="PANTHER" id="PTHR43788">
    <property type="entry name" value="DNA2/NAM7 HELICASE FAMILY MEMBER"/>
    <property type="match status" value="1"/>
</dbReference>
<dbReference type="GO" id="GO:0016853">
    <property type="term" value="F:isomerase activity"/>
    <property type="evidence" value="ECO:0007669"/>
    <property type="project" value="UniProtKB-KW"/>
</dbReference>
<evidence type="ECO:0000256" key="2">
    <source>
        <dbReference type="ARBA" id="ARBA00022741"/>
    </source>
</evidence>
<sequence>MMSLPDVAPLDRQFGAFISRLAGSDASPLLEALAALTAAALRSGHVCLDLVPLAGDGLRLAGETIPVPSLEEVTVLLHGTAVVGAPGEYRPLILDRGGRLYLYRYHRYERQLADDLLALAGSAAQPPDADRLAEGLERLFPDAGGPQPDRQRQAALTALHRRLSIISGGPGTGKTATVVRILALLLEQAADGLPPRIALAAPTGKAAARLRESIRTARETLPCDERIRQLIPDRAVTLHRLLGTRPGSVRFRHCRDNPLPSDVVIVDEASMVSLPLMAKLTAALKPGARLILLGDRDQLASVEAGAVLGDICAGGDGSAAAGEPSPLARTITVLTRTYRFREGGGIGALAAAMNAGDGRRALAVLDGEQESVALRELPAPGELKRELRQSVIDGFRPYLTAPTPEEALARFADFRLLTPLRQGTLGVEGLNRLVEELLTDEGLIRPLGRWYAGRPVLVTVNAPALHLFNGDIGIAWPDPAAAGQLRVCFVDPDGGSRWLAPARLPDHETAFALTVHKSQGSEFSRLLLLLPRQDSALLTRELLYTAVTRARERVELWGDRELLHAAISRRIERNSGLREALWPCCPVDPPIVPLAFPAKLS</sequence>
<dbReference type="Gene3D" id="1.10.10.1020">
    <property type="entry name" value="RecBCD complex, subunit RecD, N-terminal domain"/>
    <property type="match status" value="1"/>
</dbReference>
<keyword evidence="9" id="KW-0234">DNA repair</keyword>
<evidence type="ECO:0000256" key="6">
    <source>
        <dbReference type="ARBA" id="ARBA00022839"/>
    </source>
</evidence>
<dbReference type="InterPro" id="IPR006344">
    <property type="entry name" value="RecD"/>
</dbReference>
<feature type="domain" description="RecBCD enzyme subunit RecD N-terminal" evidence="12">
    <location>
        <begin position="9"/>
        <end position="101"/>
    </location>
</feature>
<evidence type="ECO:0000256" key="4">
    <source>
        <dbReference type="ARBA" id="ARBA00022801"/>
    </source>
</evidence>
<dbReference type="CDD" id="cd18809">
    <property type="entry name" value="SF1_C_RecD"/>
    <property type="match status" value="1"/>
</dbReference>
<dbReference type="Proteomes" id="UP001295463">
    <property type="component" value="Chromosome"/>
</dbReference>
<proteinExistence type="inferred from homology"/>
<dbReference type="InterPro" id="IPR041851">
    <property type="entry name" value="RecD_N_sf"/>
</dbReference>
<dbReference type="Pfam" id="PF21185">
    <property type="entry name" value="RecD_N"/>
    <property type="match status" value="1"/>
</dbReference>
<dbReference type="SUPFAM" id="SSF52540">
    <property type="entry name" value="P-loop containing nucleoside triphosphate hydrolases"/>
    <property type="match status" value="2"/>
</dbReference>
<evidence type="ECO:0000256" key="8">
    <source>
        <dbReference type="ARBA" id="ARBA00023125"/>
    </source>
</evidence>
<dbReference type="EC" id="5.6.2.-" evidence="13"/>
<dbReference type="HAMAP" id="MF_01487">
    <property type="entry name" value="RecD"/>
    <property type="match status" value="1"/>
</dbReference>
<dbReference type="InterPro" id="IPR027417">
    <property type="entry name" value="P-loop_NTPase"/>
</dbReference>
<keyword evidence="4 13" id="KW-0378">Hydrolase</keyword>
<keyword evidence="10 13" id="KW-0413">Isomerase</keyword>
<keyword evidence="7" id="KW-0067">ATP-binding</keyword>
<keyword evidence="6" id="KW-0269">Exonuclease</keyword>
<evidence type="ECO:0000256" key="1">
    <source>
        <dbReference type="ARBA" id="ARBA00022722"/>
    </source>
</evidence>
<gene>
    <name evidence="13" type="primary">recD</name>
    <name evidence="13" type="ORF">GEAMG1_0690</name>
</gene>
<keyword evidence="2" id="KW-0547">Nucleotide-binding</keyword>
<evidence type="ECO:0000313" key="14">
    <source>
        <dbReference type="Proteomes" id="UP001295463"/>
    </source>
</evidence>
<dbReference type="Pfam" id="PF13538">
    <property type="entry name" value="UvrD_C_2"/>
    <property type="match status" value="1"/>
</dbReference>
<evidence type="ECO:0000313" key="13">
    <source>
        <dbReference type="EMBL" id="CAH2030502.1"/>
    </source>
</evidence>
<dbReference type="Pfam" id="PF13245">
    <property type="entry name" value="AAA_19"/>
    <property type="match status" value="1"/>
</dbReference>
<keyword evidence="3" id="KW-0227">DNA damage</keyword>
<evidence type="ECO:0000259" key="12">
    <source>
        <dbReference type="Pfam" id="PF21185"/>
    </source>
</evidence>
<dbReference type="Gene3D" id="3.40.50.300">
    <property type="entry name" value="P-loop containing nucleotide triphosphate hydrolases"/>
    <property type="match status" value="3"/>
</dbReference>
<dbReference type="CDD" id="cd17933">
    <property type="entry name" value="DEXSc_RecD-like"/>
    <property type="match status" value="1"/>
</dbReference>
<feature type="domain" description="UvrD-like helicase C-terminal" evidence="11">
    <location>
        <begin position="510"/>
        <end position="554"/>
    </location>
</feature>
<evidence type="ECO:0000256" key="5">
    <source>
        <dbReference type="ARBA" id="ARBA00022806"/>
    </source>
</evidence>
<evidence type="ECO:0000256" key="7">
    <source>
        <dbReference type="ARBA" id="ARBA00022840"/>
    </source>
</evidence>
<dbReference type="GO" id="GO:0008854">
    <property type="term" value="F:exodeoxyribonuclease V activity"/>
    <property type="evidence" value="ECO:0007669"/>
    <property type="project" value="UniProtKB-EC"/>
</dbReference>
<dbReference type="EMBL" id="OW150024">
    <property type="protein sequence ID" value="CAH2030502.1"/>
    <property type="molecule type" value="Genomic_DNA"/>
</dbReference>
<dbReference type="PANTHER" id="PTHR43788:SF6">
    <property type="entry name" value="DNA HELICASE B"/>
    <property type="match status" value="1"/>
</dbReference>
<protein>
    <submittedName>
        <fullName evidence="13">Exodeoxyribonuclease V subunit RecD</fullName>
        <ecNumber evidence="13">3.1.11.5</ecNumber>
        <ecNumber evidence="13">3.1.21.2</ecNumber>
        <ecNumber evidence="13">5.6.2.-</ecNumber>
    </submittedName>
</protein>
<dbReference type="InterPro" id="IPR049550">
    <property type="entry name" value="RecD_N"/>
</dbReference>
<dbReference type="InterPro" id="IPR027785">
    <property type="entry name" value="UvrD-like_helicase_C"/>
</dbReference>
<dbReference type="NCBIfam" id="TIGR01447">
    <property type="entry name" value="recD"/>
    <property type="match status" value="1"/>
</dbReference>
<keyword evidence="14" id="KW-1185">Reference proteome</keyword>
<accession>A0ABM9D5M6</accession>
<evidence type="ECO:0000256" key="10">
    <source>
        <dbReference type="ARBA" id="ARBA00023235"/>
    </source>
</evidence>
<organism evidence="13 14">
    <name type="scientific">Trichlorobacter ammonificans</name>
    <dbReference type="NCBI Taxonomy" id="2916410"/>
    <lineage>
        <taxon>Bacteria</taxon>
        <taxon>Pseudomonadati</taxon>
        <taxon>Thermodesulfobacteriota</taxon>
        <taxon>Desulfuromonadia</taxon>
        <taxon>Geobacterales</taxon>
        <taxon>Geobacteraceae</taxon>
        <taxon>Trichlorobacter</taxon>
    </lineage>
</organism>
<keyword evidence="1" id="KW-0540">Nuclease</keyword>
<evidence type="ECO:0000256" key="3">
    <source>
        <dbReference type="ARBA" id="ARBA00022763"/>
    </source>
</evidence>
<keyword evidence="5" id="KW-0347">Helicase</keyword>
<evidence type="ECO:0000256" key="9">
    <source>
        <dbReference type="ARBA" id="ARBA00023204"/>
    </source>
</evidence>